<sequence>MTDLVNIKEPDIKEYNVEIKYYIEKSDESRSSEIGNNVNAAVQEWVDWQKAKLGRDINTDELIHRLKVAGVKRVTITNPVFTEIAENTIAVAKEPYIIKSEGTEQE</sequence>
<evidence type="ECO:0000259" key="1">
    <source>
        <dbReference type="Pfam" id="PF26079"/>
    </source>
</evidence>
<dbReference type="Proteomes" id="UP000000845">
    <property type="component" value="Chromosome"/>
</dbReference>
<reference evidence="3" key="1">
    <citation type="submission" date="2009-09" db="EMBL/GenBank/DDBJ databases">
        <title>The complete chromosome of Sebaldella termitidis ATCC 33386.</title>
        <authorList>
            <consortium name="US DOE Joint Genome Institute (JGI-PGF)"/>
            <person name="Lucas S."/>
            <person name="Copeland A."/>
            <person name="Lapidus A."/>
            <person name="Glavina del Rio T."/>
            <person name="Dalin E."/>
            <person name="Tice H."/>
            <person name="Bruce D."/>
            <person name="Goodwin L."/>
            <person name="Pitluck S."/>
            <person name="Kyrpides N."/>
            <person name="Mavromatis K."/>
            <person name="Ivanova N."/>
            <person name="Mikhailova N."/>
            <person name="Sims D."/>
            <person name="Meincke L."/>
            <person name="Brettin T."/>
            <person name="Detter J.C."/>
            <person name="Han C."/>
            <person name="Larimer F."/>
            <person name="Land M."/>
            <person name="Hauser L."/>
            <person name="Markowitz V."/>
            <person name="Cheng J.F."/>
            <person name="Hugenholtz P."/>
            <person name="Woyke T."/>
            <person name="Wu D."/>
            <person name="Eisen J.A."/>
        </authorList>
    </citation>
    <scope>NUCLEOTIDE SEQUENCE [LARGE SCALE GENOMIC DNA]</scope>
    <source>
        <strain evidence="3">ATCC 33386 / NCTC 11300</strain>
    </source>
</reference>
<name>D1ALM1_SEBTE</name>
<proteinExistence type="predicted"/>
<accession>D1ALM1</accession>
<feature type="domain" description="Baseplate J-like C-terminal" evidence="1">
    <location>
        <begin position="23"/>
        <end position="92"/>
    </location>
</feature>
<dbReference type="EMBL" id="CP001739">
    <property type="protein sequence ID" value="ACZ09364.1"/>
    <property type="molecule type" value="Genomic_DNA"/>
</dbReference>
<protein>
    <recommendedName>
        <fullName evidence="1">Baseplate J-like C-terminal domain-containing protein</fullName>
    </recommendedName>
</protein>
<dbReference type="eggNOG" id="COG3948">
    <property type="taxonomic scope" value="Bacteria"/>
</dbReference>
<dbReference type="STRING" id="526218.Sterm_2511"/>
<organism evidence="2 3">
    <name type="scientific">Sebaldella termitidis (strain ATCC 33386 / NCTC 11300)</name>
    <dbReference type="NCBI Taxonomy" id="526218"/>
    <lineage>
        <taxon>Bacteria</taxon>
        <taxon>Fusobacteriati</taxon>
        <taxon>Fusobacteriota</taxon>
        <taxon>Fusobacteriia</taxon>
        <taxon>Fusobacteriales</taxon>
        <taxon>Leptotrichiaceae</taxon>
        <taxon>Sebaldella</taxon>
    </lineage>
</organism>
<dbReference type="InterPro" id="IPR058530">
    <property type="entry name" value="Baseplate_J-like_C"/>
</dbReference>
<dbReference type="HOGENOM" id="CLU_2221389_0_0_0"/>
<evidence type="ECO:0000313" key="2">
    <source>
        <dbReference type="EMBL" id="ACZ09364.1"/>
    </source>
</evidence>
<dbReference type="KEGG" id="str:Sterm_2511"/>
<reference evidence="2 3" key="2">
    <citation type="journal article" date="2010" name="Stand. Genomic Sci.">
        <title>Complete genome sequence of Sebaldella termitidis type strain (NCTC 11300).</title>
        <authorList>
            <person name="Harmon-Smith M."/>
            <person name="Celia L."/>
            <person name="Chertkov O."/>
            <person name="Lapidus A."/>
            <person name="Copeland A."/>
            <person name="Glavina Del Rio T."/>
            <person name="Nolan M."/>
            <person name="Lucas S."/>
            <person name="Tice H."/>
            <person name="Cheng J.F."/>
            <person name="Han C."/>
            <person name="Detter J.C."/>
            <person name="Bruce D."/>
            <person name="Goodwin L."/>
            <person name="Pitluck S."/>
            <person name="Pati A."/>
            <person name="Liolios K."/>
            <person name="Ivanova N."/>
            <person name="Mavromatis K."/>
            <person name="Mikhailova N."/>
            <person name="Chen A."/>
            <person name="Palaniappan K."/>
            <person name="Land M."/>
            <person name="Hauser L."/>
            <person name="Chang Y.J."/>
            <person name="Jeffries C.D."/>
            <person name="Brettin T."/>
            <person name="Goker M."/>
            <person name="Beck B."/>
            <person name="Bristow J."/>
            <person name="Eisen J.A."/>
            <person name="Markowitz V."/>
            <person name="Hugenholtz P."/>
            <person name="Kyrpides N.C."/>
            <person name="Klenk H.P."/>
            <person name="Chen F."/>
        </authorList>
    </citation>
    <scope>NUCLEOTIDE SEQUENCE [LARGE SCALE GENOMIC DNA]</scope>
    <source>
        <strain evidence="3">ATCC 33386 / NCTC 11300</strain>
    </source>
</reference>
<dbReference type="AlphaFoldDB" id="D1ALM1"/>
<keyword evidence="3" id="KW-1185">Reference proteome</keyword>
<gene>
    <name evidence="2" type="ordered locus">Sterm_2511</name>
</gene>
<dbReference type="Pfam" id="PF26079">
    <property type="entry name" value="Baseplate_J_C"/>
    <property type="match status" value="1"/>
</dbReference>
<evidence type="ECO:0000313" key="3">
    <source>
        <dbReference type="Proteomes" id="UP000000845"/>
    </source>
</evidence>